<dbReference type="OrthoDB" id="6093024at2759"/>
<organism evidence="6 7">
    <name type="scientific">Mizuhopecten yessoensis</name>
    <name type="common">Japanese scallop</name>
    <name type="synonym">Patinopecten yessoensis</name>
    <dbReference type="NCBI Taxonomy" id="6573"/>
    <lineage>
        <taxon>Eukaryota</taxon>
        <taxon>Metazoa</taxon>
        <taxon>Spiralia</taxon>
        <taxon>Lophotrochozoa</taxon>
        <taxon>Mollusca</taxon>
        <taxon>Bivalvia</taxon>
        <taxon>Autobranchia</taxon>
        <taxon>Pteriomorphia</taxon>
        <taxon>Pectinida</taxon>
        <taxon>Pectinoidea</taxon>
        <taxon>Pectinidae</taxon>
        <taxon>Mizuhopecten</taxon>
    </lineage>
</organism>
<dbReference type="Proteomes" id="UP000242188">
    <property type="component" value="Unassembled WGS sequence"/>
</dbReference>
<dbReference type="Pfam" id="PF00619">
    <property type="entry name" value="CARD"/>
    <property type="match status" value="1"/>
</dbReference>
<gene>
    <name evidence="6" type="ORF">KP79_PYT21739</name>
</gene>
<comment type="similarity">
    <text evidence="1">Belongs to the peptidase C14A family.</text>
</comment>
<protein>
    <submittedName>
        <fullName evidence="6">Caspase-2</fullName>
    </submittedName>
</protein>
<dbReference type="PROSITE" id="PS50208">
    <property type="entry name" value="CASPASE_P20"/>
    <property type="match status" value="1"/>
</dbReference>
<dbReference type="PRINTS" id="PR00376">
    <property type="entry name" value="IL1BCENZYME"/>
</dbReference>
<dbReference type="InterPro" id="IPR011029">
    <property type="entry name" value="DEATH-like_dom_sf"/>
</dbReference>
<feature type="domain" description="CARD" evidence="5">
    <location>
        <begin position="1"/>
        <end position="91"/>
    </location>
</feature>
<dbReference type="InterPro" id="IPR001315">
    <property type="entry name" value="CARD"/>
</dbReference>
<feature type="region of interest" description="Disordered" evidence="3">
    <location>
        <begin position="144"/>
        <end position="259"/>
    </location>
</feature>
<dbReference type="Pfam" id="PF00656">
    <property type="entry name" value="Peptidase_C14"/>
    <property type="match status" value="1"/>
</dbReference>
<dbReference type="InterPro" id="IPR029030">
    <property type="entry name" value="Caspase-like_dom_sf"/>
</dbReference>
<dbReference type="PANTHER" id="PTHR47901">
    <property type="entry name" value="CASPASE RECRUITMENT DOMAIN-CONTAINING PROTEIN 18"/>
    <property type="match status" value="1"/>
</dbReference>
<sequence>MEKIHKDALRKARIRLVRDLDPNAELWDMLVTESIFTPIMMEYIQAERTRSDKVRRLLDDLVRRGPTAYSKFLRCLRESGHEDLANTVEDNEYTLRGLTVPFRVDNQIRQGPANVVRTAPPTVTGQHIRSNPVQMFSGEERVVQQNTVTQHQPSAEGETGPASMACSLVTPSGVSIPPTANHTSQLASQITTANHTSQLASQITTGSSPSQSGRYTATGSSSSQTGSYTATGSSASQQESSVGMSTGQCGDDDNDDADDDIVMETADAPAPETEIQTAYQRASTERPTYRMESTPRGYCLIINNRDYTQESLMDPRTGTDVNRDELRQVFQELGFHVDAKDNLTGQAMKDTLKNFAAYEGLTRVDSLIVAFLCHGNSEKMYGVDGVPLYLQQDVFKVFSPHECPVMKGKPKLFLINSCRGGNYTILLLIM</sequence>
<comment type="caution">
    <text evidence="6">The sequence shown here is derived from an EMBL/GenBank/DDBJ whole genome shotgun (WGS) entry which is preliminary data.</text>
</comment>
<evidence type="ECO:0000259" key="5">
    <source>
        <dbReference type="PROSITE" id="PS50209"/>
    </source>
</evidence>
<name>A0A210QY20_MIZYE</name>
<evidence type="ECO:0000256" key="2">
    <source>
        <dbReference type="PIRSR" id="PIRSR038001-1"/>
    </source>
</evidence>
<dbReference type="PANTHER" id="PTHR47901:SF7">
    <property type="entry name" value="CASPASE 2"/>
    <property type="match status" value="1"/>
</dbReference>
<dbReference type="GO" id="GO:0042981">
    <property type="term" value="P:regulation of apoptotic process"/>
    <property type="evidence" value="ECO:0007669"/>
    <property type="project" value="InterPro"/>
</dbReference>
<dbReference type="PROSITE" id="PS50209">
    <property type="entry name" value="CARD"/>
    <property type="match status" value="1"/>
</dbReference>
<dbReference type="SMART" id="SM00114">
    <property type="entry name" value="CARD"/>
    <property type="match status" value="1"/>
</dbReference>
<dbReference type="EMBL" id="NEDP02001299">
    <property type="protein sequence ID" value="OWF53615.1"/>
    <property type="molecule type" value="Genomic_DNA"/>
</dbReference>
<dbReference type="SUPFAM" id="SSF47986">
    <property type="entry name" value="DEATH domain"/>
    <property type="match status" value="1"/>
</dbReference>
<proteinExistence type="inferred from homology"/>
<dbReference type="STRING" id="6573.A0A210QY20"/>
<dbReference type="InterPro" id="IPR001309">
    <property type="entry name" value="Pept_C14_p20"/>
</dbReference>
<feature type="active site" evidence="2">
    <location>
        <position position="418"/>
    </location>
</feature>
<dbReference type="CDD" id="cd01671">
    <property type="entry name" value="CARD"/>
    <property type="match status" value="1"/>
</dbReference>
<dbReference type="Gene3D" id="3.40.50.1460">
    <property type="match status" value="1"/>
</dbReference>
<feature type="compositionally biased region" description="Acidic residues" evidence="3">
    <location>
        <begin position="250"/>
        <end position="259"/>
    </location>
</feature>
<reference evidence="6 7" key="1">
    <citation type="journal article" date="2017" name="Nat. Ecol. Evol.">
        <title>Scallop genome provides insights into evolution of bilaterian karyotype and development.</title>
        <authorList>
            <person name="Wang S."/>
            <person name="Zhang J."/>
            <person name="Jiao W."/>
            <person name="Li J."/>
            <person name="Xun X."/>
            <person name="Sun Y."/>
            <person name="Guo X."/>
            <person name="Huan P."/>
            <person name="Dong B."/>
            <person name="Zhang L."/>
            <person name="Hu X."/>
            <person name="Sun X."/>
            <person name="Wang J."/>
            <person name="Zhao C."/>
            <person name="Wang Y."/>
            <person name="Wang D."/>
            <person name="Huang X."/>
            <person name="Wang R."/>
            <person name="Lv J."/>
            <person name="Li Y."/>
            <person name="Zhang Z."/>
            <person name="Liu B."/>
            <person name="Lu W."/>
            <person name="Hui Y."/>
            <person name="Liang J."/>
            <person name="Zhou Z."/>
            <person name="Hou R."/>
            <person name="Li X."/>
            <person name="Liu Y."/>
            <person name="Li H."/>
            <person name="Ning X."/>
            <person name="Lin Y."/>
            <person name="Zhao L."/>
            <person name="Xing Q."/>
            <person name="Dou J."/>
            <person name="Li Y."/>
            <person name="Mao J."/>
            <person name="Guo H."/>
            <person name="Dou H."/>
            <person name="Li T."/>
            <person name="Mu C."/>
            <person name="Jiang W."/>
            <person name="Fu Q."/>
            <person name="Fu X."/>
            <person name="Miao Y."/>
            <person name="Liu J."/>
            <person name="Yu Q."/>
            <person name="Li R."/>
            <person name="Liao H."/>
            <person name="Li X."/>
            <person name="Kong Y."/>
            <person name="Jiang Z."/>
            <person name="Chourrout D."/>
            <person name="Li R."/>
            <person name="Bao Z."/>
        </authorList>
    </citation>
    <scope>NUCLEOTIDE SEQUENCE [LARGE SCALE GENOMIC DNA]</scope>
    <source>
        <strain evidence="6 7">PY_sf001</strain>
    </source>
</reference>
<evidence type="ECO:0000256" key="3">
    <source>
        <dbReference type="SAM" id="MobiDB-lite"/>
    </source>
</evidence>
<dbReference type="GO" id="GO:0006915">
    <property type="term" value="P:apoptotic process"/>
    <property type="evidence" value="ECO:0007669"/>
    <property type="project" value="UniProtKB-KW"/>
</dbReference>
<dbReference type="AlphaFoldDB" id="A0A210QY20"/>
<evidence type="ECO:0000256" key="1">
    <source>
        <dbReference type="ARBA" id="ARBA00010134"/>
    </source>
</evidence>
<dbReference type="GO" id="GO:0006508">
    <property type="term" value="P:proteolysis"/>
    <property type="evidence" value="ECO:0007669"/>
    <property type="project" value="UniProtKB-KW"/>
</dbReference>
<feature type="compositionally biased region" description="Polar residues" evidence="3">
    <location>
        <begin position="169"/>
        <end position="214"/>
    </location>
</feature>
<dbReference type="PIRSF" id="PIRSF038001">
    <property type="entry name" value="Caspase_ICE"/>
    <property type="match status" value="1"/>
</dbReference>
<feature type="compositionally biased region" description="Low complexity" evidence="3">
    <location>
        <begin position="215"/>
        <end position="238"/>
    </location>
</feature>
<feature type="region of interest" description="Disordered" evidence="3">
    <location>
        <begin position="271"/>
        <end position="290"/>
    </location>
</feature>
<dbReference type="InterPro" id="IPR015917">
    <property type="entry name" value="Pept_C14A"/>
</dbReference>
<evidence type="ECO:0000313" key="6">
    <source>
        <dbReference type="EMBL" id="OWF53615.1"/>
    </source>
</evidence>
<dbReference type="GO" id="GO:0004197">
    <property type="term" value="F:cysteine-type endopeptidase activity"/>
    <property type="evidence" value="ECO:0007669"/>
    <property type="project" value="InterPro"/>
</dbReference>
<evidence type="ECO:0000259" key="4">
    <source>
        <dbReference type="PROSITE" id="PS50208"/>
    </source>
</evidence>
<dbReference type="InterPro" id="IPR002398">
    <property type="entry name" value="Pept_C14"/>
</dbReference>
<feature type="active site" evidence="2">
    <location>
        <position position="374"/>
    </location>
</feature>
<feature type="compositionally biased region" description="Polar residues" evidence="3">
    <location>
        <begin position="239"/>
        <end position="248"/>
    </location>
</feature>
<dbReference type="Gene3D" id="1.10.533.10">
    <property type="entry name" value="Death Domain, Fas"/>
    <property type="match status" value="1"/>
</dbReference>
<keyword evidence="7" id="KW-1185">Reference proteome</keyword>
<feature type="compositionally biased region" description="Polar residues" evidence="3">
    <location>
        <begin position="144"/>
        <end position="153"/>
    </location>
</feature>
<dbReference type="InterPro" id="IPR011600">
    <property type="entry name" value="Pept_C14_caspase"/>
</dbReference>
<feature type="domain" description="Caspase family p20" evidence="4">
    <location>
        <begin position="295"/>
        <end position="422"/>
    </location>
</feature>
<dbReference type="SMART" id="SM00115">
    <property type="entry name" value="CASc"/>
    <property type="match status" value="1"/>
</dbReference>
<accession>A0A210QY20</accession>
<dbReference type="SUPFAM" id="SSF52129">
    <property type="entry name" value="Caspase-like"/>
    <property type="match status" value="1"/>
</dbReference>
<evidence type="ECO:0000313" key="7">
    <source>
        <dbReference type="Proteomes" id="UP000242188"/>
    </source>
</evidence>